<comment type="caution">
    <text evidence="1">The sequence shown here is derived from an EMBL/GenBank/DDBJ whole genome shotgun (WGS) entry which is preliminary data.</text>
</comment>
<dbReference type="EMBL" id="CAJVPT010044994">
    <property type="protein sequence ID" value="CAG8735372.1"/>
    <property type="molecule type" value="Genomic_DNA"/>
</dbReference>
<accession>A0ACA9Q445</accession>
<reference evidence="1" key="1">
    <citation type="submission" date="2021-06" db="EMBL/GenBank/DDBJ databases">
        <authorList>
            <person name="Kallberg Y."/>
            <person name="Tangrot J."/>
            <person name="Rosling A."/>
        </authorList>
    </citation>
    <scope>NUCLEOTIDE SEQUENCE</scope>
    <source>
        <strain evidence="1">CL356</strain>
    </source>
</reference>
<protein>
    <submittedName>
        <fullName evidence="1">13339_t:CDS:1</fullName>
    </submittedName>
</protein>
<gene>
    <name evidence="1" type="ORF">ACOLOM_LOCUS11880</name>
</gene>
<keyword evidence="2" id="KW-1185">Reference proteome</keyword>
<feature type="non-terminal residue" evidence="1">
    <location>
        <position position="372"/>
    </location>
</feature>
<evidence type="ECO:0000313" key="1">
    <source>
        <dbReference type="EMBL" id="CAG8735372.1"/>
    </source>
</evidence>
<name>A0ACA9Q445_9GLOM</name>
<proteinExistence type="predicted"/>
<evidence type="ECO:0000313" key="2">
    <source>
        <dbReference type="Proteomes" id="UP000789525"/>
    </source>
</evidence>
<dbReference type="Proteomes" id="UP000789525">
    <property type="component" value="Unassembled WGS sequence"/>
</dbReference>
<organism evidence="1 2">
    <name type="scientific">Acaulospora colombiana</name>
    <dbReference type="NCBI Taxonomy" id="27376"/>
    <lineage>
        <taxon>Eukaryota</taxon>
        <taxon>Fungi</taxon>
        <taxon>Fungi incertae sedis</taxon>
        <taxon>Mucoromycota</taxon>
        <taxon>Glomeromycotina</taxon>
        <taxon>Glomeromycetes</taxon>
        <taxon>Diversisporales</taxon>
        <taxon>Acaulosporaceae</taxon>
        <taxon>Acaulospora</taxon>
    </lineage>
</organism>
<sequence length="372" mass="40147">MADVVKPPKPAAHPLKRLLKKASRSKVSVSSPETTTEIATPIAEGDQSLERQTSIALTVPDERAEQAEPELQPQSPVAEEVSLPVSPSSGKRRTSIVDKLKKLGNDRKDKKGSPITNALSEPVDEANADLAAATTEGGQDDRDGVKPLDVAKRVRDLLTSSPPFYPTTLIASKQPNGTPSKEVGIEDALQGAQFLQLLSNQTLMAGTSNQESVWSILDRTAFSFKSNLHAASGDSITTFDELQPDSSIMLCAPLFPDENSKVELADFTLVKVPLDDLDKQSLNAASWWPPWEWGKKPKPADPSYENRKSVDTKYNTEPVVKVLDDKSVEAVKRVAIISTALGWLVNHIPTAGLPLELQAVLTVAKAIVPIIG</sequence>